<proteinExistence type="predicted"/>
<evidence type="ECO:0000256" key="2">
    <source>
        <dbReference type="SAM" id="SignalP"/>
    </source>
</evidence>
<protein>
    <submittedName>
        <fullName evidence="3">Uncharacterized protein</fullName>
    </submittedName>
</protein>
<feature type="signal peptide" evidence="2">
    <location>
        <begin position="1"/>
        <end position="24"/>
    </location>
</feature>
<gene>
    <name evidence="3" type="ORF">RFM23_17835</name>
</gene>
<keyword evidence="1" id="KW-0175">Coiled coil</keyword>
<keyword evidence="2" id="KW-0732">Signal</keyword>
<keyword evidence="4" id="KW-1185">Reference proteome</keyword>
<reference evidence="3 4" key="1">
    <citation type="submission" date="2023-08" db="EMBL/GenBank/DDBJ databases">
        <title>Implementing the SeqCode for naming new Mesorhizobium species isolated from Vachellia karroo root nodules.</title>
        <authorList>
            <person name="Van Lill M."/>
        </authorList>
    </citation>
    <scope>NUCLEOTIDE SEQUENCE [LARGE SCALE GENOMIC DNA]</scope>
    <source>
        <strain evidence="3 4">VK4B</strain>
    </source>
</reference>
<name>A0ABU5AQI6_9HYPH</name>
<feature type="coiled-coil region" evidence="1">
    <location>
        <begin position="44"/>
        <end position="71"/>
    </location>
</feature>
<accession>A0ABU5AQI6</accession>
<evidence type="ECO:0000313" key="3">
    <source>
        <dbReference type="EMBL" id="MDX8539481.1"/>
    </source>
</evidence>
<dbReference type="RefSeq" id="WP_320320952.1">
    <property type="nucleotide sequence ID" value="NZ_JAVIIP010000009.1"/>
</dbReference>
<sequence>MPQLRPTTLLMSAMLATAIVPAVAAHALAQVIIPTNRNVLVQQNELLQLQNRMLRQQFQQQQQLNRELDRQIVPQPRPQVPVVKPGCQVLGNAILTSCR</sequence>
<evidence type="ECO:0000313" key="4">
    <source>
        <dbReference type="Proteomes" id="UP001276564"/>
    </source>
</evidence>
<feature type="chain" id="PRO_5045961705" evidence="2">
    <location>
        <begin position="25"/>
        <end position="99"/>
    </location>
</feature>
<comment type="caution">
    <text evidence="3">The sequence shown here is derived from an EMBL/GenBank/DDBJ whole genome shotgun (WGS) entry which is preliminary data.</text>
</comment>
<dbReference type="EMBL" id="JAVIIP010000009">
    <property type="protein sequence ID" value="MDX8539481.1"/>
    <property type="molecule type" value="Genomic_DNA"/>
</dbReference>
<evidence type="ECO:0000256" key="1">
    <source>
        <dbReference type="SAM" id="Coils"/>
    </source>
</evidence>
<organism evidence="3 4">
    <name type="scientific">Mesorhizobium abyssinicae</name>
    <dbReference type="NCBI Taxonomy" id="1209958"/>
    <lineage>
        <taxon>Bacteria</taxon>
        <taxon>Pseudomonadati</taxon>
        <taxon>Pseudomonadota</taxon>
        <taxon>Alphaproteobacteria</taxon>
        <taxon>Hyphomicrobiales</taxon>
        <taxon>Phyllobacteriaceae</taxon>
        <taxon>Mesorhizobium</taxon>
    </lineage>
</organism>
<dbReference type="Proteomes" id="UP001276564">
    <property type="component" value="Unassembled WGS sequence"/>
</dbReference>